<reference evidence="2" key="2">
    <citation type="submission" date="2018-05" db="EMBL/GenBank/DDBJ databases">
        <title>OmerRS3 (Oryza meridionalis Reference Sequence Version 3).</title>
        <authorList>
            <person name="Zhang J."/>
            <person name="Kudrna D."/>
            <person name="Lee S."/>
            <person name="Talag J."/>
            <person name="Welchert J."/>
            <person name="Wing R.A."/>
        </authorList>
    </citation>
    <scope>NUCLEOTIDE SEQUENCE [LARGE SCALE GENOMIC DNA]</scope>
    <source>
        <strain evidence="2">cv. OR44</strain>
    </source>
</reference>
<name>A0A0E0ED15_9ORYZ</name>
<evidence type="ECO:0000313" key="2">
    <source>
        <dbReference type="EnsemblPlants" id="OMERI07G15320.1"/>
    </source>
</evidence>
<protein>
    <submittedName>
        <fullName evidence="2">Uncharacterized protein</fullName>
    </submittedName>
</protein>
<dbReference type="AlphaFoldDB" id="A0A0E0ED15"/>
<proteinExistence type="predicted"/>
<feature type="region of interest" description="Disordered" evidence="1">
    <location>
        <begin position="54"/>
        <end position="76"/>
    </location>
</feature>
<organism evidence="2">
    <name type="scientific">Oryza meridionalis</name>
    <dbReference type="NCBI Taxonomy" id="40149"/>
    <lineage>
        <taxon>Eukaryota</taxon>
        <taxon>Viridiplantae</taxon>
        <taxon>Streptophyta</taxon>
        <taxon>Embryophyta</taxon>
        <taxon>Tracheophyta</taxon>
        <taxon>Spermatophyta</taxon>
        <taxon>Magnoliopsida</taxon>
        <taxon>Liliopsida</taxon>
        <taxon>Poales</taxon>
        <taxon>Poaceae</taxon>
        <taxon>BOP clade</taxon>
        <taxon>Oryzoideae</taxon>
        <taxon>Oryzeae</taxon>
        <taxon>Oryzinae</taxon>
        <taxon>Oryza</taxon>
    </lineage>
</organism>
<accession>A0A0E0ED15</accession>
<dbReference type="HOGENOM" id="CLU_2658696_0_0_1"/>
<evidence type="ECO:0000256" key="1">
    <source>
        <dbReference type="SAM" id="MobiDB-lite"/>
    </source>
</evidence>
<dbReference type="Proteomes" id="UP000008021">
    <property type="component" value="Chromosome 7"/>
</dbReference>
<keyword evidence="3" id="KW-1185">Reference proteome</keyword>
<reference evidence="2" key="1">
    <citation type="submission" date="2015-04" db="UniProtKB">
        <authorList>
            <consortium name="EnsemblPlants"/>
        </authorList>
    </citation>
    <scope>IDENTIFICATION</scope>
</reference>
<dbReference type="Gramene" id="OMERI07G15320.1">
    <property type="protein sequence ID" value="OMERI07G15320.1"/>
    <property type="gene ID" value="OMERI07G15320"/>
</dbReference>
<sequence length="76" mass="8119">MELLESACSASSRAASDSYTRKSTFDSMLAGCISVFLHPASAYNQYTWHLPRDRTTGATRCSSPTPTSSPAVGTRA</sequence>
<dbReference type="STRING" id="40149.A0A0E0ED15"/>
<dbReference type="EnsemblPlants" id="OMERI07G15320.1">
    <property type="protein sequence ID" value="OMERI07G15320.1"/>
    <property type="gene ID" value="OMERI07G15320"/>
</dbReference>
<evidence type="ECO:0000313" key="3">
    <source>
        <dbReference type="Proteomes" id="UP000008021"/>
    </source>
</evidence>